<dbReference type="InParanoid" id="A0A0P0XLS4"/>
<gene>
    <name evidence="5" type="ordered locus">Os09g0353200</name>
    <name evidence="5" type="ORF">OSNPB_090353200</name>
</gene>
<evidence type="ECO:0000256" key="2">
    <source>
        <dbReference type="SAM" id="MobiDB-lite"/>
    </source>
</evidence>
<dbReference type="OMA" id="FMGWARW"/>
<dbReference type="STRING" id="39947.A0A0P0XLS4"/>
<dbReference type="Proteomes" id="UP000059680">
    <property type="component" value="Chromosome 9"/>
</dbReference>
<dbReference type="SUPFAM" id="SSF56112">
    <property type="entry name" value="Protein kinase-like (PK-like)"/>
    <property type="match status" value="1"/>
</dbReference>
<feature type="domain" description="Protein kinase" evidence="4">
    <location>
        <begin position="338"/>
        <end position="588"/>
    </location>
</feature>
<reference evidence="5 6" key="3">
    <citation type="journal article" date="2013" name="Rice">
        <title>Improvement of the Oryza sativa Nipponbare reference genome using next generation sequence and optical map data.</title>
        <authorList>
            <person name="Kawahara Y."/>
            <person name="de la Bastide M."/>
            <person name="Hamilton J.P."/>
            <person name="Kanamori H."/>
            <person name="McCombie W.R."/>
            <person name="Ouyang S."/>
            <person name="Schwartz D.C."/>
            <person name="Tanaka T."/>
            <person name="Wu J."/>
            <person name="Zhou S."/>
            <person name="Childs K.L."/>
            <person name="Davidson R.M."/>
            <person name="Lin H."/>
            <person name="Quesada-Ocampo L."/>
            <person name="Vaillancourt B."/>
            <person name="Sakai H."/>
            <person name="Lee S.S."/>
            <person name="Kim J."/>
            <person name="Numa H."/>
            <person name="Itoh T."/>
            <person name="Buell C.R."/>
            <person name="Matsumoto T."/>
        </authorList>
    </citation>
    <scope>NUCLEOTIDE SEQUENCE [LARGE SCALE GENOMIC DNA]</scope>
    <source>
        <strain evidence="6">cv. Nipponbare</strain>
    </source>
</reference>
<sequence>MAPMLLFAALMLASLSEAAADDGIGGQSGFVSIDCGREANYSDYKDPKTGIVYVSDEPYIDAGAGENHRISATATATAADSYLLQTLRSFPSGPRNCYALPTVAGTKYLVRLGFLYGNYDGENSSSSSASSLRFDLHLGAQRWATVDDVVVQTGGISRMYEVVFMGWARWAPACLVNVGGGTPFVSSVELRPIDDELYPSVKTSESLSLFKRSDMGADTTTLTRYPADEHDRIWKGTGNPGSTDISTQEKIQSENSFEVPLPVLQTAITTPGGNDTTLTVAWQDTRSSSEYMVFLHFADFQKIQPRQFNVTLNDIPIGSNGRSLMFSPSPLDSSSVYSSDGYRADDGNYNLVLRRTAASALPPMLNAMEIYTVITHDSPRTFHKDCKSTLFISLWVQSLTKVHHRNLVSLVGYCWEEHYLALVYEYMPSGSLCDHLRGKRDVGETLNWAKRVRIMLEAAQGLEYLHKGCNLPIIHGDVKTNNVLLGENLKAKLADFGLSKMYISDSQTHISVTAAGTVGYIDPDSMWKVVDTAMLCTTDVAIQRPTMSTVVLQLKECLALEEAREDRNRAGPTNDAVDVVSTFGPSAR</sequence>
<reference evidence="5 6" key="2">
    <citation type="journal article" date="2013" name="Plant Cell Physiol.">
        <title>Rice Annotation Project Database (RAP-DB): an integrative and interactive database for rice genomics.</title>
        <authorList>
            <person name="Sakai H."/>
            <person name="Lee S.S."/>
            <person name="Tanaka T."/>
            <person name="Numa H."/>
            <person name="Kim J."/>
            <person name="Kawahara Y."/>
            <person name="Wakimoto H."/>
            <person name="Yang C.C."/>
            <person name="Iwamoto M."/>
            <person name="Abe T."/>
            <person name="Yamada Y."/>
            <person name="Muto A."/>
            <person name="Inokuchi H."/>
            <person name="Ikemura T."/>
            <person name="Matsumoto T."/>
            <person name="Sasaki T."/>
            <person name="Itoh T."/>
        </authorList>
    </citation>
    <scope>NUCLEOTIDE SEQUENCE [LARGE SCALE GENOMIC DNA]</scope>
    <source>
        <strain evidence="6">cv. Nipponbare</strain>
    </source>
</reference>
<accession>A0A0P0XLS4</accession>
<evidence type="ECO:0007829" key="7">
    <source>
        <dbReference type="PeptideAtlas" id="A0A0P0XLS4"/>
    </source>
</evidence>
<feature type="region of interest" description="Disordered" evidence="2">
    <location>
        <begin position="565"/>
        <end position="588"/>
    </location>
</feature>
<dbReference type="PANTHER" id="PTHR45631:SF6">
    <property type="entry name" value="OS09G0352000 PROTEIN"/>
    <property type="match status" value="1"/>
</dbReference>
<protein>
    <submittedName>
        <fullName evidence="5">Os09g0353200 protein</fullName>
    </submittedName>
</protein>
<dbReference type="EMBL" id="AP014965">
    <property type="protein sequence ID" value="BAT07655.1"/>
    <property type="molecule type" value="Genomic_DNA"/>
</dbReference>
<dbReference type="PROSITE" id="PS00108">
    <property type="entry name" value="PROTEIN_KINASE_ST"/>
    <property type="match status" value="1"/>
</dbReference>
<dbReference type="InterPro" id="IPR011009">
    <property type="entry name" value="Kinase-like_dom_sf"/>
</dbReference>
<dbReference type="AlphaFoldDB" id="A0A0P0XLS4"/>
<dbReference type="GO" id="GO:0016020">
    <property type="term" value="C:membrane"/>
    <property type="evidence" value="ECO:0007669"/>
    <property type="project" value="UniProtKB-SubCell"/>
</dbReference>
<proteinExistence type="evidence at protein level"/>
<dbReference type="GO" id="GO:0004672">
    <property type="term" value="F:protein kinase activity"/>
    <property type="evidence" value="ECO:0007669"/>
    <property type="project" value="InterPro"/>
</dbReference>
<dbReference type="GO" id="GO:0005524">
    <property type="term" value="F:ATP binding"/>
    <property type="evidence" value="ECO:0007669"/>
    <property type="project" value="InterPro"/>
</dbReference>
<keyword evidence="3" id="KW-0732">Signal</keyword>
<organism evidence="5 6">
    <name type="scientific">Oryza sativa subsp. japonica</name>
    <name type="common">Rice</name>
    <dbReference type="NCBI Taxonomy" id="39947"/>
    <lineage>
        <taxon>Eukaryota</taxon>
        <taxon>Viridiplantae</taxon>
        <taxon>Streptophyta</taxon>
        <taxon>Embryophyta</taxon>
        <taxon>Tracheophyta</taxon>
        <taxon>Spermatophyta</taxon>
        <taxon>Magnoliopsida</taxon>
        <taxon>Liliopsida</taxon>
        <taxon>Poales</taxon>
        <taxon>Poaceae</taxon>
        <taxon>BOP clade</taxon>
        <taxon>Oryzoideae</taxon>
        <taxon>Oryzeae</taxon>
        <taxon>Oryzinae</taxon>
        <taxon>Oryza</taxon>
        <taxon>Oryza sativa</taxon>
    </lineage>
</organism>
<keyword evidence="7" id="KW-1267">Proteomics identification</keyword>
<dbReference type="InterPro" id="IPR001245">
    <property type="entry name" value="Ser-Thr/Tyr_kinase_cat_dom"/>
</dbReference>
<dbReference type="Pfam" id="PF07714">
    <property type="entry name" value="PK_Tyr_Ser-Thr"/>
    <property type="match status" value="1"/>
</dbReference>
<name>A0A0P0XLS4_ORYSJ</name>
<dbReference type="SMART" id="SM00220">
    <property type="entry name" value="S_TKc"/>
    <property type="match status" value="1"/>
</dbReference>
<evidence type="ECO:0000256" key="3">
    <source>
        <dbReference type="SAM" id="SignalP"/>
    </source>
</evidence>
<dbReference type="InterPro" id="IPR000719">
    <property type="entry name" value="Prot_kinase_dom"/>
</dbReference>
<comment type="subcellular location">
    <subcellularLocation>
        <location evidence="1">Membrane</location>
        <topology evidence="1">Single-pass membrane protein</topology>
    </subcellularLocation>
</comment>
<dbReference type="InterPro" id="IPR024788">
    <property type="entry name" value="Malectin-like_Carb-bd_dom"/>
</dbReference>
<dbReference type="eggNOG" id="ENOG502QQCZ">
    <property type="taxonomic scope" value="Eukaryota"/>
</dbReference>
<feature type="chain" id="PRO_5006057149" evidence="3">
    <location>
        <begin position="21"/>
        <end position="588"/>
    </location>
</feature>
<dbReference type="PaxDb" id="39947-A0A0P0XLS4"/>
<evidence type="ECO:0000259" key="4">
    <source>
        <dbReference type="PROSITE" id="PS50011"/>
    </source>
</evidence>
<evidence type="ECO:0000256" key="1">
    <source>
        <dbReference type="ARBA" id="ARBA00004167"/>
    </source>
</evidence>
<dbReference type="PANTHER" id="PTHR45631">
    <property type="entry name" value="OS07G0107800 PROTEIN-RELATED"/>
    <property type="match status" value="1"/>
</dbReference>
<reference evidence="6" key="1">
    <citation type="journal article" date="2005" name="Nature">
        <title>The map-based sequence of the rice genome.</title>
        <authorList>
            <consortium name="International rice genome sequencing project (IRGSP)"/>
            <person name="Matsumoto T."/>
            <person name="Wu J."/>
            <person name="Kanamori H."/>
            <person name="Katayose Y."/>
            <person name="Fujisawa M."/>
            <person name="Namiki N."/>
            <person name="Mizuno H."/>
            <person name="Yamamoto K."/>
            <person name="Antonio B.A."/>
            <person name="Baba T."/>
            <person name="Sakata K."/>
            <person name="Nagamura Y."/>
            <person name="Aoki H."/>
            <person name="Arikawa K."/>
            <person name="Arita K."/>
            <person name="Bito T."/>
            <person name="Chiden Y."/>
            <person name="Fujitsuka N."/>
            <person name="Fukunaka R."/>
            <person name="Hamada M."/>
            <person name="Harada C."/>
            <person name="Hayashi A."/>
            <person name="Hijishita S."/>
            <person name="Honda M."/>
            <person name="Hosokawa S."/>
            <person name="Ichikawa Y."/>
            <person name="Idonuma A."/>
            <person name="Iijima M."/>
            <person name="Ikeda M."/>
            <person name="Ikeno M."/>
            <person name="Ito K."/>
            <person name="Ito S."/>
            <person name="Ito T."/>
            <person name="Ito Y."/>
            <person name="Ito Y."/>
            <person name="Iwabuchi A."/>
            <person name="Kamiya K."/>
            <person name="Karasawa W."/>
            <person name="Kurita K."/>
            <person name="Katagiri S."/>
            <person name="Kikuta A."/>
            <person name="Kobayashi H."/>
            <person name="Kobayashi N."/>
            <person name="Machita K."/>
            <person name="Maehara T."/>
            <person name="Masukawa M."/>
            <person name="Mizubayashi T."/>
            <person name="Mukai Y."/>
            <person name="Nagasaki H."/>
            <person name="Nagata Y."/>
            <person name="Naito S."/>
            <person name="Nakashima M."/>
            <person name="Nakama Y."/>
            <person name="Nakamichi Y."/>
            <person name="Nakamura M."/>
            <person name="Meguro A."/>
            <person name="Negishi M."/>
            <person name="Ohta I."/>
            <person name="Ohta T."/>
            <person name="Okamoto M."/>
            <person name="Ono N."/>
            <person name="Saji S."/>
            <person name="Sakaguchi M."/>
            <person name="Sakai K."/>
            <person name="Shibata M."/>
            <person name="Shimokawa T."/>
            <person name="Song J."/>
            <person name="Takazaki Y."/>
            <person name="Terasawa K."/>
            <person name="Tsugane M."/>
            <person name="Tsuji K."/>
            <person name="Ueda S."/>
            <person name="Waki K."/>
            <person name="Yamagata H."/>
            <person name="Yamamoto M."/>
            <person name="Yamamoto S."/>
            <person name="Yamane H."/>
            <person name="Yoshiki S."/>
            <person name="Yoshihara R."/>
            <person name="Yukawa K."/>
            <person name="Zhong H."/>
            <person name="Yano M."/>
            <person name="Yuan Q."/>
            <person name="Ouyang S."/>
            <person name="Liu J."/>
            <person name="Jones K.M."/>
            <person name="Gansberger K."/>
            <person name="Moffat K."/>
            <person name="Hill J."/>
            <person name="Bera J."/>
            <person name="Fadrosh D."/>
            <person name="Jin S."/>
            <person name="Johri S."/>
            <person name="Kim M."/>
            <person name="Overton L."/>
            <person name="Reardon M."/>
            <person name="Tsitrin T."/>
            <person name="Vuong H."/>
            <person name="Weaver B."/>
            <person name="Ciecko A."/>
            <person name="Tallon L."/>
            <person name="Jackson J."/>
            <person name="Pai G."/>
            <person name="Aken S.V."/>
            <person name="Utterback T."/>
            <person name="Reidmuller S."/>
            <person name="Feldblyum T."/>
            <person name="Hsiao J."/>
            <person name="Zismann V."/>
            <person name="Iobst S."/>
            <person name="de Vazeille A.R."/>
            <person name="Buell C.R."/>
            <person name="Ying K."/>
            <person name="Li Y."/>
            <person name="Lu T."/>
            <person name="Huang Y."/>
            <person name="Zhao Q."/>
            <person name="Feng Q."/>
            <person name="Zhang L."/>
            <person name="Zhu J."/>
            <person name="Weng Q."/>
            <person name="Mu J."/>
            <person name="Lu Y."/>
            <person name="Fan D."/>
            <person name="Liu Y."/>
            <person name="Guan J."/>
            <person name="Zhang Y."/>
            <person name="Yu S."/>
            <person name="Liu X."/>
            <person name="Zhang Y."/>
            <person name="Hong G."/>
            <person name="Han B."/>
            <person name="Choisne N."/>
            <person name="Demange N."/>
            <person name="Orjeda G."/>
            <person name="Samain S."/>
            <person name="Cattolico L."/>
            <person name="Pelletier E."/>
            <person name="Couloux A."/>
            <person name="Segurens B."/>
            <person name="Wincker P."/>
            <person name="D'Hont A."/>
            <person name="Scarpelli C."/>
            <person name="Weissenbach J."/>
            <person name="Salanoubat M."/>
            <person name="Quetier F."/>
            <person name="Yu Y."/>
            <person name="Kim H.R."/>
            <person name="Rambo T."/>
            <person name="Currie J."/>
            <person name="Collura K."/>
            <person name="Luo M."/>
            <person name="Yang T."/>
            <person name="Ammiraju J.S.S."/>
            <person name="Engler F."/>
            <person name="Soderlund C."/>
            <person name="Wing R.A."/>
            <person name="Palmer L.E."/>
            <person name="de la Bastide M."/>
            <person name="Spiegel L."/>
            <person name="Nascimento L."/>
            <person name="Zutavern T."/>
            <person name="O'Shaughnessy A."/>
            <person name="Dike S."/>
            <person name="Dedhia N."/>
            <person name="Preston R."/>
            <person name="Balija V."/>
            <person name="McCombie W.R."/>
            <person name="Chow T."/>
            <person name="Chen H."/>
            <person name="Chung M."/>
            <person name="Chen C."/>
            <person name="Shaw J."/>
            <person name="Wu H."/>
            <person name="Hsiao K."/>
            <person name="Chao Y."/>
            <person name="Chu M."/>
            <person name="Cheng C."/>
            <person name="Hour A."/>
            <person name="Lee P."/>
            <person name="Lin S."/>
            <person name="Lin Y."/>
            <person name="Liou J."/>
            <person name="Liu S."/>
            <person name="Hsing Y."/>
            <person name="Raghuvanshi S."/>
            <person name="Mohanty A."/>
            <person name="Bharti A.K."/>
            <person name="Gaur A."/>
            <person name="Gupta V."/>
            <person name="Kumar D."/>
            <person name="Ravi V."/>
            <person name="Vij S."/>
            <person name="Kapur A."/>
            <person name="Khurana P."/>
            <person name="Khurana P."/>
            <person name="Khurana J.P."/>
            <person name="Tyagi A.K."/>
            <person name="Gaikwad K."/>
            <person name="Singh A."/>
            <person name="Dalal V."/>
            <person name="Srivastava S."/>
            <person name="Dixit A."/>
            <person name="Pal A.K."/>
            <person name="Ghazi I.A."/>
            <person name="Yadav M."/>
            <person name="Pandit A."/>
            <person name="Bhargava A."/>
            <person name="Sureshbabu K."/>
            <person name="Batra K."/>
            <person name="Sharma T.R."/>
            <person name="Mohapatra T."/>
            <person name="Singh N.K."/>
            <person name="Messing J."/>
            <person name="Nelson A.B."/>
            <person name="Fuks G."/>
            <person name="Kavchok S."/>
            <person name="Keizer G."/>
            <person name="Linton E."/>
            <person name="Llaca V."/>
            <person name="Song R."/>
            <person name="Tanyolac B."/>
            <person name="Young S."/>
            <person name="Ho-Il K."/>
            <person name="Hahn J.H."/>
            <person name="Sangsakoo G."/>
            <person name="Vanavichit A."/>
            <person name="de Mattos Luiz.A.T."/>
            <person name="Zimmer P.D."/>
            <person name="Malone G."/>
            <person name="Dellagostin O."/>
            <person name="de Oliveira A.C."/>
            <person name="Bevan M."/>
            <person name="Bancroft I."/>
            <person name="Minx P."/>
            <person name="Cordum H."/>
            <person name="Wilson R."/>
            <person name="Cheng Z."/>
            <person name="Jin W."/>
            <person name="Jiang J."/>
            <person name="Leong S.A."/>
            <person name="Iwama H."/>
            <person name="Gojobori T."/>
            <person name="Itoh T."/>
            <person name="Niimura Y."/>
            <person name="Fujii Y."/>
            <person name="Habara T."/>
            <person name="Sakai H."/>
            <person name="Sato Y."/>
            <person name="Wilson G."/>
            <person name="Kumar K."/>
            <person name="McCouch S."/>
            <person name="Juretic N."/>
            <person name="Hoen D."/>
            <person name="Wright S."/>
            <person name="Bruskiewich R."/>
            <person name="Bureau T."/>
            <person name="Miyao A."/>
            <person name="Hirochika H."/>
            <person name="Nishikawa T."/>
            <person name="Kadowaki K."/>
            <person name="Sugiura M."/>
            <person name="Burr B."/>
            <person name="Sasaki T."/>
        </authorList>
    </citation>
    <scope>NUCLEOTIDE SEQUENCE [LARGE SCALE GENOMIC DNA]</scope>
    <source>
        <strain evidence="6">cv. Nipponbare</strain>
    </source>
</reference>
<keyword evidence="6" id="KW-1185">Reference proteome</keyword>
<dbReference type="Gene3D" id="2.60.120.430">
    <property type="entry name" value="Galactose-binding lectin"/>
    <property type="match status" value="1"/>
</dbReference>
<dbReference type="InterPro" id="IPR008271">
    <property type="entry name" value="Ser/Thr_kinase_AS"/>
</dbReference>
<dbReference type="Gene3D" id="1.10.510.10">
    <property type="entry name" value="Transferase(Phosphotransferase) domain 1"/>
    <property type="match status" value="1"/>
</dbReference>
<evidence type="ECO:0000313" key="5">
    <source>
        <dbReference type="EMBL" id="BAT07655.1"/>
    </source>
</evidence>
<feature type="signal peptide" evidence="3">
    <location>
        <begin position="1"/>
        <end position="20"/>
    </location>
</feature>
<dbReference type="Gramene" id="Os09t0353200-00">
    <property type="protein sequence ID" value="Os09t0353200-00"/>
    <property type="gene ID" value="Os09g0353200"/>
</dbReference>
<dbReference type="SMR" id="A0A0P0XLS4"/>
<evidence type="ECO:0000313" key="6">
    <source>
        <dbReference type="Proteomes" id="UP000059680"/>
    </source>
</evidence>
<dbReference type="Pfam" id="PF12819">
    <property type="entry name" value="Malectin_like"/>
    <property type="match status" value="1"/>
</dbReference>
<dbReference type="PROSITE" id="PS50011">
    <property type="entry name" value="PROTEIN_KINASE_DOM"/>
    <property type="match status" value="1"/>
</dbReference>